<organism evidence="1 2">
    <name type="scientific">Nitrososphaera gargensis (strain Ga9.2)</name>
    <dbReference type="NCBI Taxonomy" id="1237085"/>
    <lineage>
        <taxon>Archaea</taxon>
        <taxon>Nitrososphaerota</taxon>
        <taxon>Nitrososphaeria</taxon>
        <taxon>Nitrososphaerales</taxon>
        <taxon>Nitrososphaeraceae</taxon>
        <taxon>Nitrososphaera</taxon>
    </lineage>
</organism>
<proteinExistence type="predicted"/>
<dbReference type="OrthoDB" id="12152at2157"/>
<keyword evidence="2" id="KW-1185">Reference proteome</keyword>
<dbReference type="BioCyc" id="CNIT1237085:G1324-1582-MONOMER"/>
<dbReference type="GeneID" id="13797843"/>
<evidence type="ECO:0000313" key="2">
    <source>
        <dbReference type="Proteomes" id="UP000008037"/>
    </source>
</evidence>
<protein>
    <submittedName>
        <fullName evidence="1">Uncharacterized protein</fullName>
    </submittedName>
</protein>
<dbReference type="HOGENOM" id="CLU_149772_0_0_2"/>
<dbReference type="STRING" id="1237085.Ngar_c15840"/>
<evidence type="ECO:0000313" key="1">
    <source>
        <dbReference type="EMBL" id="AFU58517.1"/>
    </source>
</evidence>
<dbReference type="Proteomes" id="UP000008037">
    <property type="component" value="Chromosome"/>
</dbReference>
<name>K0IJR6_NITGG</name>
<dbReference type="InParanoid" id="K0IJR6"/>
<gene>
    <name evidence="1" type="ordered locus">Ngar_c15840</name>
</gene>
<reference evidence="1 2" key="1">
    <citation type="journal article" date="2012" name="Environ. Microbiol.">
        <title>The genome of the ammonia-oxidizing Candidatus Nitrososphaera gargensis: insights into metabolic versatility and environmental adaptations.</title>
        <authorList>
            <person name="Spang A."/>
            <person name="Poehlein A."/>
            <person name="Offre P."/>
            <person name="Zumbragel S."/>
            <person name="Haider S."/>
            <person name="Rychlik N."/>
            <person name="Nowka B."/>
            <person name="Schmeisser C."/>
            <person name="Lebedeva E.V."/>
            <person name="Rattei T."/>
            <person name="Bohm C."/>
            <person name="Schmid M."/>
            <person name="Galushko A."/>
            <person name="Hatzenpichler R."/>
            <person name="Weinmaier T."/>
            <person name="Daniel R."/>
            <person name="Schleper C."/>
            <person name="Spieck E."/>
            <person name="Streit W."/>
            <person name="Wagner M."/>
        </authorList>
    </citation>
    <scope>NUCLEOTIDE SEQUENCE [LARGE SCALE GENOMIC DNA]</scope>
    <source>
        <strain evidence="2">Ga9.2</strain>
    </source>
</reference>
<dbReference type="EMBL" id="CP002408">
    <property type="protein sequence ID" value="AFU58517.1"/>
    <property type="molecule type" value="Genomic_DNA"/>
</dbReference>
<dbReference type="RefSeq" id="WP_015019054.1">
    <property type="nucleotide sequence ID" value="NC_018719.1"/>
</dbReference>
<dbReference type="KEGG" id="nga:Ngar_c15840"/>
<sequence length="123" mass="14385">MSEVVEIKDQFLELQQKYWQYLPKVDPALIDDLLLRQMENPNVVPMYLVEVFTKPGLNVEVRSYIIGKTGMSLAIYDNYTHYVTNQKLTLEMLRDIRLGVIEVTDEFTGGLGNHRRHRQASRK</sequence>
<accession>K0IJR6</accession>
<dbReference type="AlphaFoldDB" id="K0IJR6"/>